<accession>A0A139AAV0</accession>
<dbReference type="InterPro" id="IPR050454">
    <property type="entry name" value="RTT106/SSRP1_HistChap/FACT"/>
</dbReference>
<feature type="compositionally biased region" description="Basic residues" evidence="2">
    <location>
        <begin position="397"/>
        <end position="407"/>
    </location>
</feature>
<evidence type="ECO:0000256" key="1">
    <source>
        <dbReference type="ARBA" id="ARBA00006159"/>
    </source>
</evidence>
<dbReference type="SMART" id="SM01287">
    <property type="entry name" value="Rtt106"/>
    <property type="match status" value="1"/>
</dbReference>
<name>A0A139AAV0_GONPJ</name>
<feature type="domain" description="Histone chaperone RTT106/FACT complex subunit SPT16-like middle" evidence="3">
    <location>
        <begin position="241"/>
        <end position="342"/>
    </location>
</feature>
<sequence length="470" mass="50787">MLAAIHDPILRVDVENFVGSNPQSAPLIGRIIAHFVGVPPSEILIGNGKRTVEEAEEHLKAEELLNGGLAQSGSLQKKPHMEFLSFQPLFTAREVSFQSPVRKKLDLVIGQNGLRLLGKGGTSELDLALSKRDRKVLCVPTPDKAKEGHFTVAIFFGAESGEPSSQIGPASQVEPLVFTLDDKPLNVVDSSSSANSTSLKKAHFLRTLSQHLHCSVVEPDVGSFQSSRKATASGVTHRGPKYFASVYLGAKESFLFPLADGVFVGLRKPFLFVPVQNIKSMKLSSITSRTFNLDLTVSTEVITAPGFLPKPSASGSTTLEFSMIDHEEYEGIMSYIREQKSGWDTLSTGVITERVDGEARTTDSNEDEGAEDVADGSSDEDDEDYMSTESSEEKTVRGSRRMTRSRAKGSALQELPDDGKSDENLDSDSSEDESSGTGSESEVENGEESDAVSDEAMSDTEEDVNELVDG</sequence>
<dbReference type="OMA" id="AMPEAHR"/>
<feature type="compositionally biased region" description="Acidic residues" evidence="2">
    <location>
        <begin position="364"/>
        <end position="386"/>
    </location>
</feature>
<dbReference type="GO" id="GO:0031491">
    <property type="term" value="F:nucleosome binding"/>
    <property type="evidence" value="ECO:0007669"/>
    <property type="project" value="TreeGrafter"/>
</dbReference>
<gene>
    <name evidence="4" type="ORF">M427DRAFT_57964</name>
</gene>
<dbReference type="PANTHER" id="PTHR45849">
    <property type="entry name" value="FACT COMPLEX SUBUNIT SSRP1"/>
    <property type="match status" value="1"/>
</dbReference>
<dbReference type="Proteomes" id="UP000070544">
    <property type="component" value="Unassembled WGS sequence"/>
</dbReference>
<dbReference type="PANTHER" id="PTHR45849:SF3">
    <property type="entry name" value="HISTONE CHAPERONE RTT106"/>
    <property type="match status" value="1"/>
</dbReference>
<feature type="compositionally biased region" description="Basic and acidic residues" evidence="2">
    <location>
        <begin position="354"/>
        <end position="363"/>
    </location>
</feature>
<dbReference type="AlphaFoldDB" id="A0A139AAV0"/>
<dbReference type="STRING" id="1344416.A0A139AAV0"/>
<dbReference type="Gene3D" id="2.30.29.30">
    <property type="entry name" value="Pleckstrin-homology domain (PH domain)/Phosphotyrosine-binding domain (PTB)"/>
    <property type="match status" value="1"/>
</dbReference>
<dbReference type="OrthoDB" id="75754at2759"/>
<dbReference type="EMBL" id="KQ965772">
    <property type="protein sequence ID" value="KXS13952.1"/>
    <property type="molecule type" value="Genomic_DNA"/>
</dbReference>
<feature type="compositionally biased region" description="Acidic residues" evidence="2">
    <location>
        <begin position="424"/>
        <end position="434"/>
    </location>
</feature>
<reference evidence="4 5" key="1">
    <citation type="journal article" date="2015" name="Genome Biol. Evol.">
        <title>Phylogenomic analyses indicate that early fungi evolved digesting cell walls of algal ancestors of land plants.</title>
        <authorList>
            <person name="Chang Y."/>
            <person name="Wang S."/>
            <person name="Sekimoto S."/>
            <person name="Aerts A.L."/>
            <person name="Choi C."/>
            <person name="Clum A."/>
            <person name="LaButti K.M."/>
            <person name="Lindquist E.A."/>
            <person name="Yee Ngan C."/>
            <person name="Ohm R.A."/>
            <person name="Salamov A.A."/>
            <person name="Grigoriev I.V."/>
            <person name="Spatafora J.W."/>
            <person name="Berbee M.L."/>
        </authorList>
    </citation>
    <scope>NUCLEOTIDE SEQUENCE [LARGE SCALE GENOMIC DNA]</scope>
    <source>
        <strain evidence="4 5">JEL478</strain>
    </source>
</reference>
<dbReference type="InterPro" id="IPR011993">
    <property type="entry name" value="PH-like_dom_sf"/>
</dbReference>
<proteinExistence type="inferred from homology"/>
<evidence type="ECO:0000313" key="4">
    <source>
        <dbReference type="EMBL" id="KXS13952.1"/>
    </source>
</evidence>
<feature type="compositionally biased region" description="Acidic residues" evidence="2">
    <location>
        <begin position="441"/>
        <end position="470"/>
    </location>
</feature>
<dbReference type="Pfam" id="PF08512">
    <property type="entry name" value="Rttp106-like_middle"/>
    <property type="match status" value="1"/>
</dbReference>
<comment type="similarity">
    <text evidence="1">Belongs to the RTT106 family.</text>
</comment>
<dbReference type="InterPro" id="IPR013719">
    <property type="entry name" value="RTT106/SPT16-like_middle_dom"/>
</dbReference>
<feature type="region of interest" description="Disordered" evidence="2">
    <location>
        <begin position="354"/>
        <end position="470"/>
    </location>
</feature>
<dbReference type="GO" id="GO:0042393">
    <property type="term" value="F:histone binding"/>
    <property type="evidence" value="ECO:0007669"/>
    <property type="project" value="TreeGrafter"/>
</dbReference>
<protein>
    <recommendedName>
        <fullName evidence="3">Histone chaperone RTT106/FACT complex subunit SPT16-like middle domain-containing protein</fullName>
    </recommendedName>
</protein>
<evidence type="ECO:0000259" key="3">
    <source>
        <dbReference type="SMART" id="SM01287"/>
    </source>
</evidence>
<dbReference type="SUPFAM" id="SSF50729">
    <property type="entry name" value="PH domain-like"/>
    <property type="match status" value="1"/>
</dbReference>
<evidence type="ECO:0000313" key="5">
    <source>
        <dbReference type="Proteomes" id="UP000070544"/>
    </source>
</evidence>
<organism evidence="4 5">
    <name type="scientific">Gonapodya prolifera (strain JEL478)</name>
    <name type="common">Monoblepharis prolifera</name>
    <dbReference type="NCBI Taxonomy" id="1344416"/>
    <lineage>
        <taxon>Eukaryota</taxon>
        <taxon>Fungi</taxon>
        <taxon>Fungi incertae sedis</taxon>
        <taxon>Chytridiomycota</taxon>
        <taxon>Chytridiomycota incertae sedis</taxon>
        <taxon>Monoblepharidomycetes</taxon>
        <taxon>Monoblepharidales</taxon>
        <taxon>Gonapodyaceae</taxon>
        <taxon>Gonapodya</taxon>
    </lineage>
</organism>
<keyword evidence="5" id="KW-1185">Reference proteome</keyword>
<evidence type="ECO:0000256" key="2">
    <source>
        <dbReference type="SAM" id="MobiDB-lite"/>
    </source>
</evidence>